<organism evidence="1 2">
    <name type="scientific">Dallia pectoralis</name>
    <name type="common">Alaska blackfish</name>
    <dbReference type="NCBI Taxonomy" id="75939"/>
    <lineage>
        <taxon>Eukaryota</taxon>
        <taxon>Metazoa</taxon>
        <taxon>Chordata</taxon>
        <taxon>Craniata</taxon>
        <taxon>Vertebrata</taxon>
        <taxon>Euteleostomi</taxon>
        <taxon>Actinopterygii</taxon>
        <taxon>Neopterygii</taxon>
        <taxon>Teleostei</taxon>
        <taxon>Protacanthopterygii</taxon>
        <taxon>Esociformes</taxon>
        <taxon>Umbridae</taxon>
        <taxon>Dallia</taxon>
    </lineage>
</organism>
<keyword evidence="2" id="KW-1185">Reference proteome</keyword>
<evidence type="ECO:0000313" key="1">
    <source>
        <dbReference type="EMBL" id="KAJ8010089.1"/>
    </source>
</evidence>
<gene>
    <name evidence="1" type="ORF">DPEC_G00071380</name>
</gene>
<proteinExistence type="predicted"/>
<accession>A0ACC2H289</accession>
<name>A0ACC2H289_DALPE</name>
<sequence length="138" mass="15922">MWTHLDGLHENGKRRFSYMKTRKNVIQWRCERSNHQTGSLAGDPETTRANSCSACVSFQFITSANIRGCVVRQMSEHSGHDLTNRKESKMNRIDEDLVKFIHRCISQGLSNSAILLKCIDWSQSRGKTDFMDRTFCFS</sequence>
<comment type="caution">
    <text evidence="1">The sequence shown here is derived from an EMBL/GenBank/DDBJ whole genome shotgun (WGS) entry which is preliminary data.</text>
</comment>
<dbReference type="Proteomes" id="UP001157502">
    <property type="component" value="Chromosome 6"/>
</dbReference>
<protein>
    <submittedName>
        <fullName evidence="1">Uncharacterized protein</fullName>
    </submittedName>
</protein>
<evidence type="ECO:0000313" key="2">
    <source>
        <dbReference type="Proteomes" id="UP001157502"/>
    </source>
</evidence>
<dbReference type="EMBL" id="CM055733">
    <property type="protein sequence ID" value="KAJ8010089.1"/>
    <property type="molecule type" value="Genomic_DNA"/>
</dbReference>
<reference evidence="1" key="1">
    <citation type="submission" date="2021-05" db="EMBL/GenBank/DDBJ databases">
        <authorList>
            <person name="Pan Q."/>
            <person name="Jouanno E."/>
            <person name="Zahm M."/>
            <person name="Klopp C."/>
            <person name="Cabau C."/>
            <person name="Louis A."/>
            <person name="Berthelot C."/>
            <person name="Parey E."/>
            <person name="Roest Crollius H."/>
            <person name="Montfort J."/>
            <person name="Robinson-Rechavi M."/>
            <person name="Bouchez O."/>
            <person name="Lampietro C."/>
            <person name="Lopez Roques C."/>
            <person name="Donnadieu C."/>
            <person name="Postlethwait J."/>
            <person name="Bobe J."/>
            <person name="Dillon D."/>
            <person name="Chandos A."/>
            <person name="von Hippel F."/>
            <person name="Guiguen Y."/>
        </authorList>
    </citation>
    <scope>NUCLEOTIDE SEQUENCE</scope>
    <source>
        <strain evidence="1">YG-Jan2019</strain>
    </source>
</reference>